<dbReference type="PANTHER" id="PTHR24414">
    <property type="entry name" value="F-BOX/KELCH-REPEAT PROTEIN SKIP4"/>
    <property type="match status" value="1"/>
</dbReference>
<dbReference type="InterPro" id="IPR001810">
    <property type="entry name" value="F-box_dom"/>
</dbReference>
<evidence type="ECO:0000259" key="1">
    <source>
        <dbReference type="PROSITE" id="PS50181"/>
    </source>
</evidence>
<dbReference type="SUPFAM" id="SSF81383">
    <property type="entry name" value="F-box domain"/>
    <property type="match status" value="1"/>
</dbReference>
<dbReference type="InterPro" id="IPR036047">
    <property type="entry name" value="F-box-like_dom_sf"/>
</dbReference>
<sequence>MSSKVRAQKKQSSELQPFQITSLPDDIIVDIVARVPRYNYPAISIVSKSFRALVSSPELYRRRSLLGCTEHCLYVVFYNLATVGCRLSILRRKVNNNHLISICSLPRGGSYVTVNSKIYCLFDEIAWCIDCRSHTVQSISNMPQRMERKVAAIIDGKIYVIADCLCDVEEVSWSRFSKRVMVLDTKTQIWEPEITKSDLKLGSLWQDAVVMEDKIYMTDSSKSVVYWPKENKWQAEEMLNTKKWEVGACVVDDVLYYYDVYENELRAYDPKKRWWKVVKGLEELLPKAAGSWSSRTVSYGGKLAIFFHKVSEARMKTKESWWAEIALDTRQGGEIWGKVQWCDGVTFFYDGNLYVAKCLAVTV</sequence>
<dbReference type="SMART" id="SM00256">
    <property type="entry name" value="FBOX"/>
    <property type="match status" value="1"/>
</dbReference>
<dbReference type="SUPFAM" id="SSF117281">
    <property type="entry name" value="Kelch motif"/>
    <property type="match status" value="1"/>
</dbReference>
<dbReference type="EMBL" id="CACVBM020000455">
    <property type="protein sequence ID" value="CAA7019572.1"/>
    <property type="molecule type" value="Genomic_DNA"/>
</dbReference>
<dbReference type="AlphaFoldDB" id="A0A6D2I093"/>
<dbReference type="PROSITE" id="PS50181">
    <property type="entry name" value="FBOX"/>
    <property type="match status" value="1"/>
</dbReference>
<dbReference type="Gene3D" id="1.20.1280.50">
    <property type="match status" value="1"/>
</dbReference>
<protein>
    <recommendedName>
        <fullName evidence="1">F-box domain-containing protein</fullName>
    </recommendedName>
</protein>
<dbReference type="PANTHER" id="PTHR24414:SF184">
    <property type="entry name" value="GALACTOSE OXIDASE_KELCH REPEAT SUPERFAMILY PROTEIN"/>
    <property type="match status" value="1"/>
</dbReference>
<reference evidence="2" key="1">
    <citation type="submission" date="2020-01" db="EMBL/GenBank/DDBJ databases">
        <authorList>
            <person name="Mishra B."/>
        </authorList>
    </citation>
    <scope>NUCLEOTIDE SEQUENCE [LARGE SCALE GENOMIC DNA]</scope>
</reference>
<dbReference type="InterPro" id="IPR057499">
    <property type="entry name" value="Kelch_FKB95"/>
</dbReference>
<proteinExistence type="predicted"/>
<dbReference type="OrthoDB" id="1110934at2759"/>
<dbReference type="Pfam" id="PF00646">
    <property type="entry name" value="F-box"/>
    <property type="match status" value="1"/>
</dbReference>
<feature type="domain" description="F-box" evidence="1">
    <location>
        <begin position="17"/>
        <end position="63"/>
    </location>
</feature>
<keyword evidence="3" id="KW-1185">Reference proteome</keyword>
<evidence type="ECO:0000313" key="3">
    <source>
        <dbReference type="Proteomes" id="UP000467841"/>
    </source>
</evidence>
<dbReference type="Proteomes" id="UP000467841">
    <property type="component" value="Unassembled WGS sequence"/>
</dbReference>
<dbReference type="Gene3D" id="2.120.10.80">
    <property type="entry name" value="Kelch-type beta propeller"/>
    <property type="match status" value="1"/>
</dbReference>
<dbReference type="CDD" id="cd22152">
    <property type="entry name" value="F-box_AtAFR-like"/>
    <property type="match status" value="1"/>
</dbReference>
<evidence type="ECO:0000313" key="2">
    <source>
        <dbReference type="EMBL" id="CAA7019572.1"/>
    </source>
</evidence>
<dbReference type="InterPro" id="IPR015915">
    <property type="entry name" value="Kelch-typ_b-propeller"/>
</dbReference>
<gene>
    <name evidence="2" type="ORF">MERR_LOCUS6807</name>
</gene>
<comment type="caution">
    <text evidence="2">The sequence shown here is derived from an EMBL/GenBank/DDBJ whole genome shotgun (WGS) entry which is preliminary data.</text>
</comment>
<dbReference type="Pfam" id="PF25210">
    <property type="entry name" value="Kelch_FKB95"/>
    <property type="match status" value="1"/>
</dbReference>
<organism evidence="2 3">
    <name type="scientific">Microthlaspi erraticum</name>
    <dbReference type="NCBI Taxonomy" id="1685480"/>
    <lineage>
        <taxon>Eukaryota</taxon>
        <taxon>Viridiplantae</taxon>
        <taxon>Streptophyta</taxon>
        <taxon>Embryophyta</taxon>
        <taxon>Tracheophyta</taxon>
        <taxon>Spermatophyta</taxon>
        <taxon>Magnoliopsida</taxon>
        <taxon>eudicotyledons</taxon>
        <taxon>Gunneridae</taxon>
        <taxon>Pentapetalae</taxon>
        <taxon>rosids</taxon>
        <taxon>malvids</taxon>
        <taxon>Brassicales</taxon>
        <taxon>Brassicaceae</taxon>
        <taxon>Coluteocarpeae</taxon>
        <taxon>Microthlaspi</taxon>
    </lineage>
</organism>
<name>A0A6D2I093_9BRAS</name>
<dbReference type="InterPro" id="IPR050354">
    <property type="entry name" value="F-box/kelch-repeat_ARATH"/>
</dbReference>
<accession>A0A6D2I093</accession>